<evidence type="ECO:0000256" key="2">
    <source>
        <dbReference type="ARBA" id="ARBA00023125"/>
    </source>
</evidence>
<gene>
    <name evidence="5" type="ORF">DFP95_11582</name>
</gene>
<proteinExistence type="predicted"/>
<comment type="caution">
    <text evidence="5">The sequence shown here is derived from an EMBL/GenBank/DDBJ whole genome shotgun (WGS) entry which is preliminary data.</text>
</comment>
<dbReference type="SMART" id="SM00347">
    <property type="entry name" value="HTH_MARR"/>
    <property type="match status" value="1"/>
</dbReference>
<dbReference type="InterPro" id="IPR036390">
    <property type="entry name" value="WH_DNA-bd_sf"/>
</dbReference>
<dbReference type="Proteomes" id="UP000256869">
    <property type="component" value="Unassembled WGS sequence"/>
</dbReference>
<keyword evidence="1" id="KW-0805">Transcription regulation</keyword>
<dbReference type="OrthoDB" id="158803at2"/>
<dbReference type="GO" id="GO:0003677">
    <property type="term" value="F:DNA binding"/>
    <property type="evidence" value="ECO:0007669"/>
    <property type="project" value="UniProtKB-KW"/>
</dbReference>
<evidence type="ECO:0000259" key="4">
    <source>
        <dbReference type="PROSITE" id="PS50995"/>
    </source>
</evidence>
<dbReference type="InterPro" id="IPR036388">
    <property type="entry name" value="WH-like_DNA-bd_sf"/>
</dbReference>
<dbReference type="PRINTS" id="PR00598">
    <property type="entry name" value="HTHMARR"/>
</dbReference>
<evidence type="ECO:0000313" key="5">
    <source>
        <dbReference type="EMBL" id="RED56019.1"/>
    </source>
</evidence>
<name>A0A3D9I373_9BACL</name>
<dbReference type="GO" id="GO:0003700">
    <property type="term" value="F:DNA-binding transcription factor activity"/>
    <property type="evidence" value="ECO:0007669"/>
    <property type="project" value="InterPro"/>
</dbReference>
<organism evidence="5 6">
    <name type="scientific">Cohnella lupini</name>
    <dbReference type="NCBI Taxonomy" id="1294267"/>
    <lineage>
        <taxon>Bacteria</taxon>
        <taxon>Bacillati</taxon>
        <taxon>Bacillota</taxon>
        <taxon>Bacilli</taxon>
        <taxon>Bacillales</taxon>
        <taxon>Paenibacillaceae</taxon>
        <taxon>Cohnella</taxon>
    </lineage>
</organism>
<dbReference type="PANTHER" id="PTHR42756:SF1">
    <property type="entry name" value="TRANSCRIPTIONAL REPRESSOR OF EMRAB OPERON"/>
    <property type="match status" value="1"/>
</dbReference>
<dbReference type="Gene3D" id="1.10.10.10">
    <property type="entry name" value="Winged helix-like DNA-binding domain superfamily/Winged helix DNA-binding domain"/>
    <property type="match status" value="1"/>
</dbReference>
<dbReference type="PROSITE" id="PS50995">
    <property type="entry name" value="HTH_MARR_2"/>
    <property type="match status" value="1"/>
</dbReference>
<dbReference type="SUPFAM" id="SSF46785">
    <property type="entry name" value="Winged helix' DNA-binding domain"/>
    <property type="match status" value="1"/>
</dbReference>
<accession>A0A3D9I373</accession>
<evidence type="ECO:0000256" key="3">
    <source>
        <dbReference type="ARBA" id="ARBA00023163"/>
    </source>
</evidence>
<evidence type="ECO:0000256" key="1">
    <source>
        <dbReference type="ARBA" id="ARBA00023015"/>
    </source>
</evidence>
<reference evidence="5 6" key="1">
    <citation type="submission" date="2018-07" db="EMBL/GenBank/DDBJ databases">
        <title>Genomic Encyclopedia of Type Strains, Phase III (KMG-III): the genomes of soil and plant-associated and newly described type strains.</title>
        <authorList>
            <person name="Whitman W."/>
        </authorList>
    </citation>
    <scope>NUCLEOTIDE SEQUENCE [LARGE SCALE GENOMIC DNA]</scope>
    <source>
        <strain evidence="5 6">CECT 8236</strain>
    </source>
</reference>
<dbReference type="InterPro" id="IPR000835">
    <property type="entry name" value="HTH_MarR-typ"/>
</dbReference>
<protein>
    <submittedName>
        <fullName evidence="5">MarR family transcriptional regulator</fullName>
    </submittedName>
</protein>
<keyword evidence="3" id="KW-0804">Transcription</keyword>
<dbReference type="EMBL" id="QRDY01000015">
    <property type="protein sequence ID" value="RED56019.1"/>
    <property type="molecule type" value="Genomic_DNA"/>
</dbReference>
<dbReference type="PANTHER" id="PTHR42756">
    <property type="entry name" value="TRANSCRIPTIONAL REGULATOR, MARR"/>
    <property type="match status" value="1"/>
</dbReference>
<dbReference type="RefSeq" id="WP_115994615.1">
    <property type="nucleotide sequence ID" value="NZ_QRDY01000015.1"/>
</dbReference>
<keyword evidence="2" id="KW-0238">DNA-binding</keyword>
<sequence>MRANNRLGSMIWVRLSRFTSQSNQLSNVFLKRFDLTSAQFDVLMQIRIYGPLSQMELADKVTVTQGGISRMLVRLEKEGYIVRKQDWKTKTISLTAKAESILERAYPAQEAFQSSFFEEALNEEEQKTLHDLLSRVHRHSLKKEIPLE</sequence>
<keyword evidence="6" id="KW-1185">Reference proteome</keyword>
<evidence type="ECO:0000313" key="6">
    <source>
        <dbReference type="Proteomes" id="UP000256869"/>
    </source>
</evidence>
<dbReference type="Pfam" id="PF01047">
    <property type="entry name" value="MarR"/>
    <property type="match status" value="1"/>
</dbReference>
<dbReference type="AlphaFoldDB" id="A0A3D9I373"/>
<feature type="domain" description="HTH marR-type" evidence="4">
    <location>
        <begin position="1"/>
        <end position="138"/>
    </location>
</feature>